<evidence type="ECO:0000313" key="1">
    <source>
        <dbReference type="EMBL" id="PTQ55066.1"/>
    </source>
</evidence>
<accession>A0A2R6XXC3</accession>
<dbReference type="Proteomes" id="UP000244338">
    <property type="component" value="Unassembled WGS sequence"/>
</dbReference>
<protein>
    <submittedName>
        <fullName evidence="1">Mobile element protein</fullName>
    </submittedName>
</protein>
<proteinExistence type="predicted"/>
<gene>
    <name evidence="1" type="ORF">BSOLF_0732</name>
</gene>
<dbReference type="EMBL" id="PEBX01000211">
    <property type="protein sequence ID" value="PTQ55066.1"/>
    <property type="molecule type" value="Genomic_DNA"/>
</dbReference>
<reference evidence="2" key="1">
    <citation type="journal article" date="2018" name="Sci. Rep.">
        <title>Lignite coal burning seam in the remote Altai Mountains harbors a hydrogen-driven thermophilic microbial community.</title>
        <authorList>
            <person name="Kadnikov V.V."/>
            <person name="Mardanov A.V."/>
            <person name="Ivasenko D.A."/>
            <person name="Antsiferov D.V."/>
            <person name="Beletsky A.V."/>
            <person name="Karnachuk O.V."/>
            <person name="Ravin N.V."/>
        </authorList>
    </citation>
    <scope>NUCLEOTIDE SEQUENCE [LARGE SCALE GENOMIC DNA]</scope>
</reference>
<comment type="caution">
    <text evidence="1">The sequence shown here is derived from an EMBL/GenBank/DDBJ whole genome shotgun (WGS) entry which is preliminary data.</text>
</comment>
<name>A0A2R6XXC3_9BACL</name>
<evidence type="ECO:0000313" key="2">
    <source>
        <dbReference type="Proteomes" id="UP000244338"/>
    </source>
</evidence>
<organism evidence="1 2">
    <name type="scientific">Candidatus Carbonibacillus altaicus</name>
    <dbReference type="NCBI Taxonomy" id="2163959"/>
    <lineage>
        <taxon>Bacteria</taxon>
        <taxon>Bacillati</taxon>
        <taxon>Bacillota</taxon>
        <taxon>Bacilli</taxon>
        <taxon>Bacillales</taxon>
        <taxon>Candidatus Carbonibacillus</taxon>
    </lineage>
</organism>
<sequence>MKEIVIGDGEARKRDVLVYNPKEVEKEKKHRDNFIVDLTKELECLRQLPDKQHTKAVCALHDYKVYGRYLRQLKGSQLRLNKQAISDAERDDGKYLIRT</sequence>
<dbReference type="AlphaFoldDB" id="A0A2R6XXC3"/>